<dbReference type="AlphaFoldDB" id="A0A4R2K6E7"/>
<sequence length="107" mass="11200">MAVDDTLKMDHDLMRAVSEDVADLSLALATMQQYSTGDGLKVEHFGGTHVGNAAFNAYNGAAQRLAASLGKAHDFLVAASQKLSQTSAMVKETDVDSAWGITKAGGK</sequence>
<evidence type="ECO:0000313" key="2">
    <source>
        <dbReference type="Proteomes" id="UP000295680"/>
    </source>
</evidence>
<reference evidence="1 2" key="1">
    <citation type="submission" date="2019-03" db="EMBL/GenBank/DDBJ databases">
        <title>Genomic Encyclopedia of Type Strains, Phase IV (KMG-IV): sequencing the most valuable type-strain genomes for metagenomic binning, comparative biology and taxonomic classification.</title>
        <authorList>
            <person name="Goeker M."/>
        </authorList>
    </citation>
    <scope>NUCLEOTIDE SEQUENCE [LARGE SCALE GENOMIC DNA]</scope>
    <source>
        <strain evidence="1 2">DSM 45934</strain>
    </source>
</reference>
<protein>
    <recommendedName>
        <fullName evidence="3">Excreted virulence factor EspC (Type VII ESX diderm)</fullName>
    </recommendedName>
</protein>
<evidence type="ECO:0000313" key="1">
    <source>
        <dbReference type="EMBL" id="TCO65388.1"/>
    </source>
</evidence>
<name>A0A4R2K6E7_9PSEU</name>
<dbReference type="Proteomes" id="UP000295680">
    <property type="component" value="Unassembled WGS sequence"/>
</dbReference>
<evidence type="ECO:0008006" key="3">
    <source>
        <dbReference type="Google" id="ProtNLM"/>
    </source>
</evidence>
<keyword evidence="2" id="KW-1185">Reference proteome</keyword>
<organism evidence="1 2">
    <name type="scientific">Actinocrispum wychmicini</name>
    <dbReference type="NCBI Taxonomy" id="1213861"/>
    <lineage>
        <taxon>Bacteria</taxon>
        <taxon>Bacillati</taxon>
        <taxon>Actinomycetota</taxon>
        <taxon>Actinomycetes</taxon>
        <taxon>Pseudonocardiales</taxon>
        <taxon>Pseudonocardiaceae</taxon>
        <taxon>Actinocrispum</taxon>
    </lineage>
</organism>
<dbReference type="EMBL" id="SLWS01000001">
    <property type="protein sequence ID" value="TCO65388.1"/>
    <property type="molecule type" value="Genomic_DNA"/>
</dbReference>
<accession>A0A4R2K6E7</accession>
<dbReference type="RefSeq" id="WP_132111763.1">
    <property type="nucleotide sequence ID" value="NZ_SLWS01000001.1"/>
</dbReference>
<dbReference type="OrthoDB" id="3697298at2"/>
<gene>
    <name evidence="1" type="ORF">EV192_1011180</name>
</gene>
<comment type="caution">
    <text evidence="1">The sequence shown here is derived from an EMBL/GenBank/DDBJ whole genome shotgun (WGS) entry which is preliminary data.</text>
</comment>
<proteinExistence type="predicted"/>